<evidence type="ECO:0000256" key="5">
    <source>
        <dbReference type="ARBA" id="ARBA00022989"/>
    </source>
</evidence>
<keyword evidence="2" id="KW-1003">Cell membrane</keyword>
<accession>A0ABV3H7H0</accession>
<keyword evidence="3" id="KW-0812">Transmembrane</keyword>
<evidence type="ECO:0000256" key="4">
    <source>
        <dbReference type="ARBA" id="ARBA00022741"/>
    </source>
</evidence>
<keyword evidence="7" id="KW-0472">Membrane</keyword>
<keyword evidence="4" id="KW-0547">Nucleotide-binding</keyword>
<keyword evidence="6" id="KW-0051">Antiviral defense</keyword>
<keyword evidence="10" id="KW-1185">Reference proteome</keyword>
<feature type="domain" description="Pycsar effector protein" evidence="8">
    <location>
        <begin position="9"/>
        <end position="58"/>
    </location>
</feature>
<dbReference type="Pfam" id="PF18967">
    <property type="entry name" value="PycTM"/>
    <property type="match status" value="1"/>
</dbReference>
<evidence type="ECO:0000256" key="1">
    <source>
        <dbReference type="ARBA" id="ARBA00004236"/>
    </source>
</evidence>
<keyword evidence="5" id="KW-1133">Transmembrane helix</keyword>
<comment type="caution">
    <text evidence="9">The sequence shown here is derived from an EMBL/GenBank/DDBJ whole genome shotgun (WGS) entry which is preliminary data.</text>
</comment>
<dbReference type="RefSeq" id="WP_364453359.1">
    <property type="nucleotide sequence ID" value="NZ_JBFARM010000007.1"/>
</dbReference>
<reference evidence="9 10" key="1">
    <citation type="submission" date="2024-06" db="EMBL/GenBank/DDBJ databases">
        <title>The Natural Products Discovery Center: Release of the First 8490 Sequenced Strains for Exploring Actinobacteria Biosynthetic Diversity.</title>
        <authorList>
            <person name="Kalkreuter E."/>
            <person name="Kautsar S.A."/>
            <person name="Yang D."/>
            <person name="Bader C.D."/>
            <person name="Teijaro C.N."/>
            <person name="Fluegel L."/>
            <person name="Davis C.M."/>
            <person name="Simpson J.R."/>
            <person name="Lauterbach L."/>
            <person name="Steele A.D."/>
            <person name="Gui C."/>
            <person name="Meng S."/>
            <person name="Li G."/>
            <person name="Viehrig K."/>
            <person name="Ye F."/>
            <person name="Su P."/>
            <person name="Kiefer A.F."/>
            <person name="Nichols A."/>
            <person name="Cepeda A.J."/>
            <person name="Yan W."/>
            <person name="Fan B."/>
            <person name="Jiang Y."/>
            <person name="Adhikari A."/>
            <person name="Zheng C.-J."/>
            <person name="Schuster L."/>
            <person name="Cowan T.M."/>
            <person name="Smanski M.J."/>
            <person name="Chevrette M.G."/>
            <person name="De Carvalho L.P.S."/>
            <person name="Shen B."/>
        </authorList>
    </citation>
    <scope>NUCLEOTIDE SEQUENCE [LARGE SCALE GENOMIC DNA]</scope>
    <source>
        <strain evidence="9 10">NPDC049574</strain>
    </source>
</reference>
<protein>
    <recommendedName>
        <fullName evidence="8">Pycsar effector protein domain-containing protein</fullName>
    </recommendedName>
</protein>
<dbReference type="Proteomes" id="UP001552427">
    <property type="component" value="Unassembled WGS sequence"/>
</dbReference>
<comment type="subcellular location">
    <subcellularLocation>
        <location evidence="1">Cell membrane</location>
    </subcellularLocation>
</comment>
<evidence type="ECO:0000256" key="3">
    <source>
        <dbReference type="ARBA" id="ARBA00022692"/>
    </source>
</evidence>
<evidence type="ECO:0000256" key="6">
    <source>
        <dbReference type="ARBA" id="ARBA00023118"/>
    </source>
</evidence>
<sequence>MTGDPPARAAAILEHAREELSRADAKAGFLLTVNGVGVGAVLNKLTAGDPAAANTFLAIL</sequence>
<evidence type="ECO:0000313" key="10">
    <source>
        <dbReference type="Proteomes" id="UP001552427"/>
    </source>
</evidence>
<evidence type="ECO:0000259" key="8">
    <source>
        <dbReference type="Pfam" id="PF18967"/>
    </source>
</evidence>
<dbReference type="EMBL" id="JBFARM010000007">
    <property type="protein sequence ID" value="MEV4288467.1"/>
    <property type="molecule type" value="Genomic_DNA"/>
</dbReference>
<name>A0ABV3H7H0_9ACTN</name>
<evidence type="ECO:0000313" key="9">
    <source>
        <dbReference type="EMBL" id="MEV4288467.1"/>
    </source>
</evidence>
<evidence type="ECO:0000256" key="7">
    <source>
        <dbReference type="ARBA" id="ARBA00023136"/>
    </source>
</evidence>
<dbReference type="InterPro" id="IPR043760">
    <property type="entry name" value="PycTM_dom"/>
</dbReference>
<proteinExistence type="predicted"/>
<organism evidence="9 10">
    <name type="scientific">Nonomuraea bangladeshensis</name>
    <dbReference type="NCBI Taxonomy" id="404385"/>
    <lineage>
        <taxon>Bacteria</taxon>
        <taxon>Bacillati</taxon>
        <taxon>Actinomycetota</taxon>
        <taxon>Actinomycetes</taxon>
        <taxon>Streptosporangiales</taxon>
        <taxon>Streptosporangiaceae</taxon>
        <taxon>Nonomuraea</taxon>
    </lineage>
</organism>
<gene>
    <name evidence="9" type="ORF">AB0K40_23395</name>
</gene>
<evidence type="ECO:0000256" key="2">
    <source>
        <dbReference type="ARBA" id="ARBA00022475"/>
    </source>
</evidence>